<organism evidence="12">
    <name type="scientific">Enterobius vermicularis</name>
    <name type="common">Human pinworm</name>
    <dbReference type="NCBI Taxonomy" id="51028"/>
    <lineage>
        <taxon>Eukaryota</taxon>
        <taxon>Metazoa</taxon>
        <taxon>Ecdysozoa</taxon>
        <taxon>Nematoda</taxon>
        <taxon>Chromadorea</taxon>
        <taxon>Rhabditida</taxon>
        <taxon>Spirurina</taxon>
        <taxon>Oxyuridomorpha</taxon>
        <taxon>Oxyuroidea</taxon>
        <taxon>Oxyuridae</taxon>
        <taxon>Enterobius</taxon>
    </lineage>
</organism>
<comment type="subcellular location">
    <subcellularLocation>
        <location evidence="1">Membrane</location>
    </subcellularLocation>
</comment>
<name>A0A0N4VAX5_ENTVE</name>
<dbReference type="PRINTS" id="PR00363">
    <property type="entry name" value="CYTOCHROMEB5"/>
</dbReference>
<keyword evidence="2 8" id="KW-0349">Heme</keyword>
<dbReference type="PANTHER" id="PTHR19359">
    <property type="entry name" value="CYTOCHROME B5"/>
    <property type="match status" value="1"/>
</dbReference>
<evidence type="ECO:0000256" key="2">
    <source>
        <dbReference type="ARBA" id="ARBA00022617"/>
    </source>
</evidence>
<reference evidence="10 11" key="2">
    <citation type="submission" date="2018-10" db="EMBL/GenBank/DDBJ databases">
        <authorList>
            <consortium name="Pathogen Informatics"/>
        </authorList>
    </citation>
    <scope>NUCLEOTIDE SEQUENCE [LARGE SCALE GENOMIC DNA]</scope>
</reference>
<evidence type="ECO:0000256" key="4">
    <source>
        <dbReference type="ARBA" id="ARBA00022723"/>
    </source>
</evidence>
<dbReference type="InterPro" id="IPR001199">
    <property type="entry name" value="Cyt_B5-like_heme/steroid-bd"/>
</dbReference>
<dbReference type="InterPro" id="IPR050668">
    <property type="entry name" value="Cytochrome_b5"/>
</dbReference>
<dbReference type="EMBL" id="UXUI01008797">
    <property type="protein sequence ID" value="VDD92399.1"/>
    <property type="molecule type" value="Genomic_DNA"/>
</dbReference>
<accession>A0A0N4VAX5</accession>
<sequence>MEHSGEQREYTVEEVAKHDNYGSAWMILEDNVLDITKFLNEHPGGDEVLMPYCGGDGSSGFIDVGHSNDAVSMAKDYVIGKVKRSSSGTSASGTPHAEKLRRKHGRMCFCASASLTTLVIAAFVAYRYFYRRSVS</sequence>
<keyword evidence="8" id="KW-1133">Transmembrane helix</keyword>
<dbReference type="OrthoDB" id="260519at2759"/>
<dbReference type="Gene3D" id="3.10.120.10">
    <property type="entry name" value="Cytochrome b5-like heme/steroid binding domain"/>
    <property type="match status" value="1"/>
</dbReference>
<evidence type="ECO:0000256" key="3">
    <source>
        <dbReference type="ARBA" id="ARBA00022692"/>
    </source>
</evidence>
<dbReference type="Proteomes" id="UP000274131">
    <property type="component" value="Unassembled WGS sequence"/>
</dbReference>
<gene>
    <name evidence="10" type="ORF">EVEC_LOCUS7150</name>
</gene>
<dbReference type="FunFam" id="3.10.120.10:FF:000002">
    <property type="entry name" value="Cytochrome b5 type B"/>
    <property type="match status" value="1"/>
</dbReference>
<evidence type="ECO:0000256" key="7">
    <source>
        <dbReference type="ARBA" id="ARBA00038168"/>
    </source>
</evidence>
<keyword evidence="6 8" id="KW-0472">Membrane</keyword>
<reference evidence="12" key="1">
    <citation type="submission" date="2017-02" db="UniProtKB">
        <authorList>
            <consortium name="WormBaseParasite"/>
        </authorList>
    </citation>
    <scope>IDENTIFICATION</scope>
</reference>
<dbReference type="InterPro" id="IPR018506">
    <property type="entry name" value="Cyt_B5_heme-BS"/>
</dbReference>
<dbReference type="AlphaFoldDB" id="A0A0N4VAX5"/>
<dbReference type="PROSITE" id="PS00191">
    <property type="entry name" value="CYTOCHROME_B5_1"/>
    <property type="match status" value="1"/>
</dbReference>
<dbReference type="SUPFAM" id="SSF55856">
    <property type="entry name" value="Cytochrome b5-like heme/steroid binding domain"/>
    <property type="match status" value="1"/>
</dbReference>
<feature type="domain" description="Cytochrome b5 heme-binding" evidence="9">
    <location>
        <begin position="7"/>
        <end position="83"/>
    </location>
</feature>
<evidence type="ECO:0000256" key="5">
    <source>
        <dbReference type="ARBA" id="ARBA00023004"/>
    </source>
</evidence>
<dbReference type="Pfam" id="PF00173">
    <property type="entry name" value="Cyt-b5"/>
    <property type="match status" value="1"/>
</dbReference>
<dbReference type="SMART" id="SM01117">
    <property type="entry name" value="Cyt-b5"/>
    <property type="match status" value="1"/>
</dbReference>
<dbReference type="GO" id="GO:0046872">
    <property type="term" value="F:metal ion binding"/>
    <property type="evidence" value="ECO:0007669"/>
    <property type="project" value="UniProtKB-UniRule"/>
</dbReference>
<evidence type="ECO:0000259" key="9">
    <source>
        <dbReference type="PROSITE" id="PS50255"/>
    </source>
</evidence>
<keyword evidence="5 8" id="KW-0408">Iron</keyword>
<evidence type="ECO:0000256" key="8">
    <source>
        <dbReference type="RuleBase" id="RU362121"/>
    </source>
</evidence>
<dbReference type="PROSITE" id="PS50255">
    <property type="entry name" value="CYTOCHROME_B5_2"/>
    <property type="match status" value="1"/>
</dbReference>
<dbReference type="GO" id="GO:0016020">
    <property type="term" value="C:membrane"/>
    <property type="evidence" value="ECO:0007669"/>
    <property type="project" value="UniProtKB-SubCell"/>
</dbReference>
<keyword evidence="3 8" id="KW-0812">Transmembrane</keyword>
<dbReference type="InterPro" id="IPR036400">
    <property type="entry name" value="Cyt_B5-like_heme/steroid_sf"/>
</dbReference>
<evidence type="ECO:0000313" key="12">
    <source>
        <dbReference type="WBParaSite" id="EVEC_0000766601-mRNA-1"/>
    </source>
</evidence>
<comment type="similarity">
    <text evidence="7 8">Belongs to the cytochrome b5 family.</text>
</comment>
<dbReference type="GO" id="GO:0020037">
    <property type="term" value="F:heme binding"/>
    <property type="evidence" value="ECO:0007669"/>
    <property type="project" value="UniProtKB-UniRule"/>
</dbReference>
<evidence type="ECO:0000256" key="6">
    <source>
        <dbReference type="ARBA" id="ARBA00023136"/>
    </source>
</evidence>
<protein>
    <submittedName>
        <fullName evidence="12">Cytochrome b5 heme-binding domain-containing protein</fullName>
    </submittedName>
</protein>
<dbReference type="STRING" id="51028.A0A0N4VAX5"/>
<keyword evidence="11" id="KW-1185">Reference proteome</keyword>
<keyword evidence="4 8" id="KW-0479">Metal-binding</keyword>
<evidence type="ECO:0000256" key="1">
    <source>
        <dbReference type="ARBA" id="ARBA00004370"/>
    </source>
</evidence>
<feature type="transmembrane region" description="Helical" evidence="8">
    <location>
        <begin position="108"/>
        <end position="129"/>
    </location>
</feature>
<evidence type="ECO:0000313" key="10">
    <source>
        <dbReference type="EMBL" id="VDD92399.1"/>
    </source>
</evidence>
<dbReference type="WBParaSite" id="EVEC_0000766601-mRNA-1">
    <property type="protein sequence ID" value="EVEC_0000766601-mRNA-1"/>
    <property type="gene ID" value="EVEC_0000766601"/>
</dbReference>
<evidence type="ECO:0000313" key="11">
    <source>
        <dbReference type="Proteomes" id="UP000274131"/>
    </source>
</evidence>
<proteinExistence type="inferred from homology"/>